<feature type="signal peptide" evidence="13">
    <location>
        <begin position="1"/>
        <end position="16"/>
    </location>
</feature>
<dbReference type="Pfam" id="PF10208">
    <property type="entry name" value="ARMET_C"/>
    <property type="match status" value="1"/>
</dbReference>
<dbReference type="GO" id="GO:0005615">
    <property type="term" value="C:extracellular space"/>
    <property type="evidence" value="ECO:0007669"/>
    <property type="project" value="TreeGrafter"/>
</dbReference>
<dbReference type="WBParaSite" id="TCLT_0000418901-mRNA-1">
    <property type="protein sequence ID" value="TCLT_0000418901-mRNA-1"/>
    <property type="gene ID" value="TCLT_0000418901"/>
</dbReference>
<dbReference type="PANTHER" id="PTHR12990">
    <property type="entry name" value="ARMET-LIKE PROTEIN"/>
    <property type="match status" value="1"/>
</dbReference>
<proteinExistence type="inferred from homology"/>
<evidence type="ECO:0000313" key="15">
    <source>
        <dbReference type="EMBL" id="VDN01250.1"/>
    </source>
</evidence>
<feature type="transmembrane region" description="Helical" evidence="12">
    <location>
        <begin position="308"/>
        <end position="330"/>
    </location>
</feature>
<evidence type="ECO:0000313" key="17">
    <source>
        <dbReference type="WBParaSite" id="TCLT_0000418901-mRNA-1"/>
    </source>
</evidence>
<evidence type="ECO:0000259" key="14">
    <source>
        <dbReference type="PROSITE" id="PS50127"/>
    </source>
</evidence>
<evidence type="ECO:0000256" key="11">
    <source>
        <dbReference type="SAM" id="Coils"/>
    </source>
</evidence>
<accession>A0A0N5CV64</accession>
<dbReference type="InterPro" id="IPR036361">
    <property type="entry name" value="SAP_dom_sf"/>
</dbReference>
<evidence type="ECO:0000256" key="3">
    <source>
        <dbReference type="ARBA" id="ARBA00014267"/>
    </source>
</evidence>
<evidence type="ECO:0000256" key="10">
    <source>
        <dbReference type="PROSITE-ProRule" id="PRU10133"/>
    </source>
</evidence>
<dbReference type="InterPro" id="IPR045333">
    <property type="entry name" value="ARMET-like"/>
</dbReference>
<dbReference type="Gene3D" id="1.10.225.10">
    <property type="entry name" value="Saposin-like"/>
    <property type="match status" value="1"/>
</dbReference>
<dbReference type="GO" id="GO:0071542">
    <property type="term" value="P:dopaminergic neuron differentiation"/>
    <property type="evidence" value="ECO:0007669"/>
    <property type="project" value="TreeGrafter"/>
</dbReference>
<dbReference type="InterPro" id="IPR023313">
    <property type="entry name" value="UBQ-conjugating_AS"/>
</dbReference>
<dbReference type="Pfam" id="PF18035">
    <property type="entry name" value="Bap31_Bap29_C"/>
    <property type="match status" value="1"/>
</dbReference>
<keyword evidence="6 13" id="KW-0732">Signal</keyword>
<keyword evidence="8" id="KW-1015">Disulfide bond</keyword>
<dbReference type="AlphaFoldDB" id="A0A0N5CV64"/>
<evidence type="ECO:0000256" key="13">
    <source>
        <dbReference type="SAM" id="SignalP"/>
    </source>
</evidence>
<evidence type="ECO:0000256" key="1">
    <source>
        <dbReference type="ARBA" id="ARBA00004613"/>
    </source>
</evidence>
<dbReference type="Gene3D" id="1.10.720.30">
    <property type="entry name" value="SAP domain"/>
    <property type="match status" value="1"/>
</dbReference>
<dbReference type="Gene3D" id="3.10.110.10">
    <property type="entry name" value="Ubiquitin Conjugating Enzyme"/>
    <property type="match status" value="1"/>
</dbReference>
<evidence type="ECO:0000256" key="6">
    <source>
        <dbReference type="ARBA" id="ARBA00022729"/>
    </source>
</evidence>
<dbReference type="STRING" id="103827.A0A0N5CV64"/>
<gene>
    <name evidence="15" type="ORF">TCLT_LOCUS4178</name>
</gene>
<dbReference type="InterPro" id="IPR016135">
    <property type="entry name" value="UBQ-conjugating_enzyme/RWD"/>
</dbReference>
<keyword evidence="7" id="KW-0833">Ubl conjugation pathway</keyword>
<evidence type="ECO:0000313" key="16">
    <source>
        <dbReference type="Proteomes" id="UP000276776"/>
    </source>
</evidence>
<evidence type="ECO:0000256" key="12">
    <source>
        <dbReference type="SAM" id="Phobius"/>
    </source>
</evidence>
<keyword evidence="12" id="KW-1133">Transmembrane helix</keyword>
<keyword evidence="12" id="KW-0812">Transmembrane</keyword>
<feature type="chain" id="PRO_5043126454" description="Mesencephalic astrocyte-derived neurotrophic factor homolog" evidence="13">
    <location>
        <begin position="17"/>
        <end position="517"/>
    </location>
</feature>
<reference evidence="15 16" key="2">
    <citation type="submission" date="2018-11" db="EMBL/GenBank/DDBJ databases">
        <authorList>
            <consortium name="Pathogen Informatics"/>
        </authorList>
    </citation>
    <scope>NUCLEOTIDE SEQUENCE [LARGE SCALE GENOMIC DNA]</scope>
</reference>
<dbReference type="SMART" id="SM00212">
    <property type="entry name" value="UBCc"/>
    <property type="match status" value="1"/>
</dbReference>
<keyword evidence="5" id="KW-0808">Transferase</keyword>
<evidence type="ECO:0000256" key="8">
    <source>
        <dbReference type="ARBA" id="ARBA00023157"/>
    </source>
</evidence>
<evidence type="ECO:0000256" key="7">
    <source>
        <dbReference type="ARBA" id="ARBA00022786"/>
    </source>
</evidence>
<dbReference type="GO" id="GO:0016740">
    <property type="term" value="F:transferase activity"/>
    <property type="evidence" value="ECO:0007669"/>
    <property type="project" value="UniProtKB-KW"/>
</dbReference>
<keyword evidence="16" id="KW-1185">Reference proteome</keyword>
<evidence type="ECO:0000256" key="2">
    <source>
        <dbReference type="ARBA" id="ARBA00005617"/>
    </source>
</evidence>
<dbReference type="Pfam" id="PF05529">
    <property type="entry name" value="Bap31"/>
    <property type="match status" value="1"/>
</dbReference>
<evidence type="ECO:0000256" key="4">
    <source>
        <dbReference type="ARBA" id="ARBA00022525"/>
    </source>
</evidence>
<dbReference type="FunFam" id="1.10.225.10:FF:000003">
    <property type="entry name" value="Mesencephalic astrocyte-derived neurotrophic factor"/>
    <property type="match status" value="1"/>
</dbReference>
<keyword evidence="11" id="KW-0175">Coiled coil</keyword>
<dbReference type="OMA" id="IREHCEN"/>
<dbReference type="GO" id="GO:0005783">
    <property type="term" value="C:endoplasmic reticulum"/>
    <property type="evidence" value="ECO:0007669"/>
    <property type="project" value="TreeGrafter"/>
</dbReference>
<feature type="coiled-coil region" evidence="11">
    <location>
        <begin position="462"/>
        <end position="496"/>
    </location>
</feature>
<dbReference type="EMBL" id="UYYF01004279">
    <property type="protein sequence ID" value="VDN01250.1"/>
    <property type="molecule type" value="Genomic_DNA"/>
</dbReference>
<dbReference type="CDD" id="cd23813">
    <property type="entry name" value="UBCc_UBE2N"/>
    <property type="match status" value="1"/>
</dbReference>
<dbReference type="PANTHER" id="PTHR12990:SF5">
    <property type="entry name" value="MESENCEPHALIC ASTROCYTE-DERIVED NEUROTROPHIC FACTOR HOMOLOG"/>
    <property type="match status" value="1"/>
</dbReference>
<feature type="domain" description="UBC core" evidence="14">
    <location>
        <begin position="154"/>
        <end position="300"/>
    </location>
</feature>
<keyword evidence="12" id="KW-0472">Membrane</keyword>
<feature type="active site" description="Glycyl thioester intermediate" evidence="10">
    <location>
        <position position="238"/>
    </location>
</feature>
<dbReference type="InterPro" id="IPR019345">
    <property type="entry name" value="ARMET_C"/>
</dbReference>
<dbReference type="GO" id="GO:0031372">
    <property type="term" value="C:UBC13-MMS2 complex"/>
    <property type="evidence" value="ECO:0007669"/>
    <property type="project" value="UniProtKB-ARBA"/>
</dbReference>
<evidence type="ECO:0000256" key="5">
    <source>
        <dbReference type="ARBA" id="ARBA00022679"/>
    </source>
</evidence>
<protein>
    <recommendedName>
        <fullName evidence="3">Mesencephalic astrocyte-derived neurotrophic factor homolog</fullName>
    </recommendedName>
    <alternativeName>
        <fullName evidence="9">MANF/CDNF-like protein</fullName>
    </alternativeName>
</protein>
<dbReference type="InterPro" id="IPR040463">
    <property type="entry name" value="BAP29/BAP31_N"/>
</dbReference>
<organism evidence="17">
    <name type="scientific">Thelazia callipaeda</name>
    <name type="common">Oriental eyeworm</name>
    <name type="synonym">Parasitic nematode</name>
    <dbReference type="NCBI Taxonomy" id="103827"/>
    <lineage>
        <taxon>Eukaryota</taxon>
        <taxon>Metazoa</taxon>
        <taxon>Ecdysozoa</taxon>
        <taxon>Nematoda</taxon>
        <taxon>Chromadorea</taxon>
        <taxon>Rhabditida</taxon>
        <taxon>Spirurina</taxon>
        <taxon>Spiruromorpha</taxon>
        <taxon>Thelazioidea</taxon>
        <taxon>Thelaziidae</taxon>
        <taxon>Thelazia</taxon>
    </lineage>
</organism>
<dbReference type="GO" id="GO:0016567">
    <property type="term" value="P:protein ubiquitination"/>
    <property type="evidence" value="ECO:0007669"/>
    <property type="project" value="UniProtKB-ARBA"/>
</dbReference>
<dbReference type="Proteomes" id="UP000276776">
    <property type="component" value="Unassembled WGS sequence"/>
</dbReference>
<evidence type="ECO:0000256" key="9">
    <source>
        <dbReference type="ARBA" id="ARBA00032923"/>
    </source>
</evidence>
<feature type="transmembrane region" description="Helical" evidence="12">
    <location>
        <begin position="351"/>
        <end position="370"/>
    </location>
</feature>
<dbReference type="InterPro" id="IPR041672">
    <property type="entry name" value="Bap31/Bap29_C"/>
</dbReference>
<dbReference type="GO" id="GO:0031175">
    <property type="term" value="P:neuron projection development"/>
    <property type="evidence" value="ECO:0007669"/>
    <property type="project" value="TreeGrafter"/>
</dbReference>
<dbReference type="Gene3D" id="1.20.5.110">
    <property type="match status" value="1"/>
</dbReference>
<dbReference type="PROSITE" id="PS50127">
    <property type="entry name" value="UBC_2"/>
    <property type="match status" value="1"/>
</dbReference>
<keyword evidence="4" id="KW-0964">Secreted</keyword>
<name>A0A0N5CV64_THECL</name>
<reference evidence="17" key="1">
    <citation type="submission" date="2017-02" db="UniProtKB">
        <authorList>
            <consortium name="WormBaseParasite"/>
        </authorList>
    </citation>
    <scope>IDENTIFICATION</scope>
</reference>
<feature type="transmembrane region" description="Helical" evidence="12">
    <location>
        <begin position="407"/>
        <end position="424"/>
    </location>
</feature>
<sequence length="517" mass="58297">MWSILWLSLLIPCLLCAKQEESCEVCEKVLGDIMNNMPGNDRSDAKKVDKAVRQHCSGTRGKENKLCFYIGALPESATSIMNDVVKPLSWSMPVRKVCDKLKSMDSQICELKYEKSIDWATVDLKKLKVKELKRILEDWGEDNCSTVYREMAGALPYRIIKETQRLMADPVAGISAVPDDSNARYFHVVIAGPEGSPFEGGVFKLELFLPEEYPMAAPKVRFMTRIYHPNIDKLGRICLDILKDKWSPALQIRTVLLSIQALLSAPNPDDPLATDVAEQWKNNESVAIRTAQEWTRIYADGNDMTLQWFAVALVLYLEIAVVLLLLLPWIRPTLWSKIFRSRIVTTLGKHGNVYFISTLCILLLLFADAIREVRKYSGEAALEASIRHTADSENVIHLRLFRAQRNLYVSGFALLLFLVIKRIAALLSRGAQLEAAAEAAMKQAKNAAETAKSYMIGDGEVEKELKRQIEELGKELKSAQVDRDAIKEQTKGLQKEYNRVCDLLEQAEKASGDKKDD</sequence>
<comment type="similarity">
    <text evidence="2">Belongs to the ARMET family.</text>
</comment>
<dbReference type="Pfam" id="PF00179">
    <property type="entry name" value="UQ_con"/>
    <property type="match status" value="1"/>
</dbReference>
<dbReference type="InterPro" id="IPR045332">
    <property type="entry name" value="ARMET_N"/>
</dbReference>
<dbReference type="InterPro" id="IPR000608">
    <property type="entry name" value="UBC"/>
</dbReference>
<dbReference type="Pfam" id="PF20145">
    <property type="entry name" value="ARMET_N"/>
    <property type="match status" value="1"/>
</dbReference>
<dbReference type="PROSITE" id="PS00183">
    <property type="entry name" value="UBC_1"/>
    <property type="match status" value="1"/>
</dbReference>
<dbReference type="OrthoDB" id="7851174at2759"/>
<dbReference type="FunFam" id="3.10.110.10:FF:000015">
    <property type="entry name" value="Ubiquitin-conjugating enzyme E2 N"/>
    <property type="match status" value="1"/>
</dbReference>
<dbReference type="SUPFAM" id="SSF54495">
    <property type="entry name" value="UBC-like"/>
    <property type="match status" value="1"/>
</dbReference>
<comment type="subcellular location">
    <subcellularLocation>
        <location evidence="1">Secreted</location>
    </subcellularLocation>
</comment>